<dbReference type="InterPro" id="IPR036388">
    <property type="entry name" value="WH-like_DNA-bd_sf"/>
</dbReference>
<evidence type="ECO:0000313" key="7">
    <source>
        <dbReference type="EMBL" id="PLR44365.1"/>
    </source>
</evidence>
<dbReference type="OrthoDB" id="5671700at2"/>
<dbReference type="SUPFAM" id="SSF46785">
    <property type="entry name" value="Winged helix' DNA-binding domain"/>
    <property type="match status" value="1"/>
</dbReference>
<sequence length="346" mass="37913">MSFSSYFSAIRWVVENETITATTGQKAGKNGLYRSVYGTLGGWVRNDLNDYRYFAEVVAHGGFAAAGRALQEPKSKLSRRIANLETRLGIRLIERTSRRFRVTEVGQAFYLRCRAMLLEAEQADAVIAETQAEPHGVVRFSCPTGMVEVVSPLITAFLHRYPKVRLQLLALDRAVDLIEERVDVALRIRIALTSDAELIMRSLGESRRILVAGRQWANHAGKPISALAGLPTLATQDEPGEVVWELESTAGDTHTLRHAPRMTCSDFAAVRAAAIQGLGVAFLPDHSCREALAQGGLIRLWPDWHSQAGRVHLVFTTRRGLPPAVRAFIDCLAGGFPAGALSDKAG</sequence>
<dbReference type="PANTHER" id="PTHR30537:SF31">
    <property type="entry name" value="TRANSCRIPTIONAL REGULATOR, LYSR FAMILY"/>
    <property type="match status" value="1"/>
</dbReference>
<dbReference type="InterPro" id="IPR000847">
    <property type="entry name" value="LysR_HTH_N"/>
</dbReference>
<name>A0A2N5EIB6_9GAMM</name>
<dbReference type="GO" id="GO:0006351">
    <property type="term" value="P:DNA-templated transcription"/>
    <property type="evidence" value="ECO:0007669"/>
    <property type="project" value="TreeGrafter"/>
</dbReference>
<proteinExistence type="inferred from homology"/>
<comment type="caution">
    <text evidence="7">The sequence shown here is derived from an EMBL/GenBank/DDBJ whole genome shotgun (WGS) entry which is preliminary data.</text>
</comment>
<dbReference type="Gene3D" id="1.10.10.10">
    <property type="entry name" value="Winged helix-like DNA-binding domain superfamily/Winged helix DNA-binding domain"/>
    <property type="match status" value="1"/>
</dbReference>
<keyword evidence="2" id="KW-0678">Repressor</keyword>
<organism evidence="7 8">
    <name type="scientific">Chimaeribacter arupi</name>
    <dbReference type="NCBI Taxonomy" id="2060066"/>
    <lineage>
        <taxon>Bacteria</taxon>
        <taxon>Pseudomonadati</taxon>
        <taxon>Pseudomonadota</taxon>
        <taxon>Gammaproteobacteria</taxon>
        <taxon>Enterobacterales</taxon>
        <taxon>Yersiniaceae</taxon>
        <taxon>Chimaeribacter</taxon>
    </lineage>
</organism>
<dbReference type="AlphaFoldDB" id="A0A2N5EIB6"/>
<protein>
    <submittedName>
        <fullName evidence="7">LysR family transcriptional regulator</fullName>
    </submittedName>
</protein>
<keyword evidence="3" id="KW-0805">Transcription regulation</keyword>
<evidence type="ECO:0000313" key="8">
    <source>
        <dbReference type="Proteomes" id="UP000234626"/>
    </source>
</evidence>
<dbReference type="PANTHER" id="PTHR30537">
    <property type="entry name" value="HTH-TYPE TRANSCRIPTIONAL REGULATOR"/>
    <property type="match status" value="1"/>
</dbReference>
<dbReference type="InterPro" id="IPR036390">
    <property type="entry name" value="WH_DNA-bd_sf"/>
</dbReference>
<comment type="similarity">
    <text evidence="1">Belongs to the LysR transcriptional regulatory family.</text>
</comment>
<dbReference type="Gene3D" id="3.40.190.290">
    <property type="match status" value="1"/>
</dbReference>
<dbReference type="InterPro" id="IPR005119">
    <property type="entry name" value="LysR_subst-bd"/>
</dbReference>
<keyword evidence="4" id="KW-0238">DNA-binding</keyword>
<dbReference type="CDD" id="cd08473">
    <property type="entry name" value="PBP2_CrgA_like_4"/>
    <property type="match status" value="1"/>
</dbReference>
<dbReference type="FunFam" id="1.10.10.10:FF:000001">
    <property type="entry name" value="LysR family transcriptional regulator"/>
    <property type="match status" value="1"/>
</dbReference>
<dbReference type="Pfam" id="PF00126">
    <property type="entry name" value="HTH_1"/>
    <property type="match status" value="1"/>
</dbReference>
<dbReference type="Pfam" id="PF03466">
    <property type="entry name" value="LysR_substrate"/>
    <property type="match status" value="1"/>
</dbReference>
<reference evidence="7 8" key="1">
    <citation type="submission" date="2017-12" db="EMBL/GenBank/DDBJ databases">
        <title>Characterization of six clinical isolates of Enterochimera gen. nov., a novel genus of the Yersiniaciae family and the three species Enterochimera arupensis sp. nov., Enterochimera coloradensis sp. nov, and Enterochimera californica sp. nov.</title>
        <authorList>
            <person name="Rossi A."/>
            <person name="Fisher M."/>
        </authorList>
    </citation>
    <scope>NUCLEOTIDE SEQUENCE [LARGE SCALE GENOMIC DNA]</scope>
    <source>
        <strain evidence="7 8">2016Iso1</strain>
    </source>
</reference>
<evidence type="ECO:0000256" key="5">
    <source>
        <dbReference type="ARBA" id="ARBA00023163"/>
    </source>
</evidence>
<dbReference type="GO" id="GO:0003700">
    <property type="term" value="F:DNA-binding transcription factor activity"/>
    <property type="evidence" value="ECO:0007669"/>
    <property type="project" value="InterPro"/>
</dbReference>
<evidence type="ECO:0000256" key="1">
    <source>
        <dbReference type="ARBA" id="ARBA00009437"/>
    </source>
</evidence>
<evidence type="ECO:0000256" key="2">
    <source>
        <dbReference type="ARBA" id="ARBA00022491"/>
    </source>
</evidence>
<keyword evidence="5" id="KW-0804">Transcription</keyword>
<evidence type="ECO:0000259" key="6">
    <source>
        <dbReference type="PROSITE" id="PS50931"/>
    </source>
</evidence>
<dbReference type="EMBL" id="PJZK01000027">
    <property type="protein sequence ID" value="PLR44365.1"/>
    <property type="molecule type" value="Genomic_DNA"/>
</dbReference>
<dbReference type="GO" id="GO:0043565">
    <property type="term" value="F:sequence-specific DNA binding"/>
    <property type="evidence" value="ECO:0007669"/>
    <property type="project" value="TreeGrafter"/>
</dbReference>
<accession>A0A2N5EIB6</accession>
<dbReference type="Proteomes" id="UP000234626">
    <property type="component" value="Unassembled WGS sequence"/>
</dbReference>
<evidence type="ECO:0000256" key="4">
    <source>
        <dbReference type="ARBA" id="ARBA00023125"/>
    </source>
</evidence>
<evidence type="ECO:0000256" key="3">
    <source>
        <dbReference type="ARBA" id="ARBA00023015"/>
    </source>
</evidence>
<gene>
    <name evidence="7" type="ORF">CYR34_19330</name>
</gene>
<dbReference type="PROSITE" id="PS50931">
    <property type="entry name" value="HTH_LYSR"/>
    <property type="match status" value="1"/>
</dbReference>
<dbReference type="InterPro" id="IPR058163">
    <property type="entry name" value="LysR-type_TF_proteobact-type"/>
</dbReference>
<feature type="domain" description="HTH lysR-type" evidence="6">
    <location>
        <begin position="46"/>
        <end position="103"/>
    </location>
</feature>
<dbReference type="SUPFAM" id="SSF53850">
    <property type="entry name" value="Periplasmic binding protein-like II"/>
    <property type="match status" value="1"/>
</dbReference>
<keyword evidence="8" id="KW-1185">Reference proteome</keyword>